<gene>
    <name evidence="1" type="ORF">C41B8_15972</name>
</gene>
<comment type="caution">
    <text evidence="1">The sequence shown here is derived from an EMBL/GenBank/DDBJ whole genome shotgun (WGS) entry which is preliminary data.</text>
</comment>
<dbReference type="EMBL" id="APNK01000035">
    <property type="protein sequence ID" value="KEZ76249.1"/>
    <property type="molecule type" value="Genomic_DNA"/>
</dbReference>
<organism evidence="1 2">
    <name type="scientific">Salinisphaera hydrothermalis (strain C41B8)</name>
    <dbReference type="NCBI Taxonomy" id="1304275"/>
    <lineage>
        <taxon>Bacteria</taxon>
        <taxon>Pseudomonadati</taxon>
        <taxon>Pseudomonadota</taxon>
        <taxon>Gammaproteobacteria</taxon>
        <taxon>Salinisphaerales</taxon>
        <taxon>Salinisphaeraceae</taxon>
        <taxon>Salinisphaera</taxon>
    </lineage>
</organism>
<keyword evidence="2" id="KW-1185">Reference proteome</keyword>
<name>A0A084IHR5_SALHC</name>
<evidence type="ECO:0000313" key="2">
    <source>
        <dbReference type="Proteomes" id="UP000028302"/>
    </source>
</evidence>
<accession>A0A084IHR5</accession>
<sequence length="64" mass="6782">MANQASISDVFCPVDAGCACKTVKGAAHNMAAAHDFRHMLAILDSSAFPCHAIDHRRCTPAGRN</sequence>
<protein>
    <submittedName>
        <fullName evidence="1">Uncharacterized protein</fullName>
    </submittedName>
</protein>
<evidence type="ECO:0000313" key="1">
    <source>
        <dbReference type="EMBL" id="KEZ76249.1"/>
    </source>
</evidence>
<dbReference type="Proteomes" id="UP000028302">
    <property type="component" value="Unassembled WGS sequence"/>
</dbReference>
<proteinExistence type="predicted"/>
<dbReference type="AlphaFoldDB" id="A0A084IHR5"/>
<reference evidence="1 2" key="1">
    <citation type="submission" date="2013-03" db="EMBL/GenBank/DDBJ databases">
        <title>Salinisphaera hydrothermalis C41B8 Genome Sequencing.</title>
        <authorList>
            <person name="Li C."/>
            <person name="Lai Q."/>
            <person name="Shao Z."/>
        </authorList>
    </citation>
    <scope>NUCLEOTIDE SEQUENCE [LARGE SCALE GENOMIC DNA]</scope>
    <source>
        <strain evidence="1 2">C41B8</strain>
    </source>
</reference>